<dbReference type="Pfam" id="PF23727">
    <property type="entry name" value="Beta-prop_FAM234A_B"/>
    <property type="match status" value="1"/>
</dbReference>
<gene>
    <name evidence="6" type="ORF">KUTeg_022936</name>
</gene>
<sequence>MEQPCAGAIVALRGYDGKLLWKTKAYAEIFALNCHGVDANKDGTFDCIATGRLADIRVINPKNGELLWEGDGSIFNRGWNIYSTNVIPDMDYDGVNEIVLAHGGDPVIPANRYFLIFRIFVLLSRAEVKGVMVPPVLVDVNKDGVNDIFMNSFDGAMVLFDGETLKIMWKVKLEERESYSSPAPGYFNDDDVIDFMLHWSKGEWPFYNNTDTNYVKNNLFLKVIILDGKDGTVLWNLTSNRYDVSSDLVAKTDDKNRDVFFFRVQGRNGQDPRPVGAIHGATGIQRVVCYIIVSYSYLSEYETMVNKRGVVDGSIELEDKKFDESDDNAGILLPEMHVRHKRRVMDKDYIECESDQTVFLTELFAVDRTTMRKPLKIWEKGAEKFYYSTLYHKSR</sequence>
<dbReference type="InterPro" id="IPR055409">
    <property type="entry name" value="Beta-prop_FAM234A_B"/>
</dbReference>
<evidence type="ECO:0000313" key="7">
    <source>
        <dbReference type="Proteomes" id="UP001217089"/>
    </source>
</evidence>
<proteinExistence type="predicted"/>
<dbReference type="InterPro" id="IPR045232">
    <property type="entry name" value="FAM234"/>
</dbReference>
<evidence type="ECO:0000256" key="2">
    <source>
        <dbReference type="ARBA" id="ARBA00022692"/>
    </source>
</evidence>
<keyword evidence="4" id="KW-0472">Membrane</keyword>
<dbReference type="PANTHER" id="PTHR21419">
    <property type="match status" value="1"/>
</dbReference>
<accession>A0ABQ9E3A3</accession>
<evidence type="ECO:0000259" key="5">
    <source>
        <dbReference type="Pfam" id="PF23727"/>
    </source>
</evidence>
<evidence type="ECO:0000256" key="3">
    <source>
        <dbReference type="ARBA" id="ARBA00022989"/>
    </source>
</evidence>
<comment type="subcellular location">
    <subcellularLocation>
        <location evidence="1">Membrane</location>
        <topology evidence="1">Single-pass membrane protein</topology>
    </subcellularLocation>
</comment>
<name>A0ABQ9E3A3_TEGGR</name>
<dbReference type="SUPFAM" id="SSF69318">
    <property type="entry name" value="Integrin alpha N-terminal domain"/>
    <property type="match status" value="1"/>
</dbReference>
<dbReference type="Gene3D" id="2.130.10.10">
    <property type="entry name" value="YVTN repeat-like/Quinoprotein amine dehydrogenase"/>
    <property type="match status" value="1"/>
</dbReference>
<dbReference type="PANTHER" id="PTHR21419:SF30">
    <property type="entry name" value="IG-LIKE DOMAIN-CONTAINING PROTEIN"/>
    <property type="match status" value="1"/>
</dbReference>
<dbReference type="InterPro" id="IPR015943">
    <property type="entry name" value="WD40/YVTN_repeat-like_dom_sf"/>
</dbReference>
<dbReference type="EMBL" id="JARBDR010000921">
    <property type="protein sequence ID" value="KAJ8298876.1"/>
    <property type="molecule type" value="Genomic_DNA"/>
</dbReference>
<dbReference type="InterPro" id="IPR028994">
    <property type="entry name" value="Integrin_alpha_N"/>
</dbReference>
<keyword evidence="3" id="KW-1133">Transmembrane helix</keyword>
<reference evidence="6 7" key="1">
    <citation type="submission" date="2022-12" db="EMBL/GenBank/DDBJ databases">
        <title>Chromosome-level genome of Tegillarca granosa.</title>
        <authorList>
            <person name="Kim J."/>
        </authorList>
    </citation>
    <scope>NUCLEOTIDE SEQUENCE [LARGE SCALE GENOMIC DNA]</scope>
    <source>
        <strain evidence="6">Teg-2019</strain>
        <tissue evidence="6">Adductor muscle</tissue>
    </source>
</reference>
<evidence type="ECO:0000256" key="4">
    <source>
        <dbReference type="ARBA" id="ARBA00023136"/>
    </source>
</evidence>
<dbReference type="Proteomes" id="UP001217089">
    <property type="component" value="Unassembled WGS sequence"/>
</dbReference>
<protein>
    <recommendedName>
        <fullName evidence="5">FAM234A/B beta-propeller domain-containing protein</fullName>
    </recommendedName>
</protein>
<keyword evidence="2" id="KW-0812">Transmembrane</keyword>
<comment type="caution">
    <text evidence="6">The sequence shown here is derived from an EMBL/GenBank/DDBJ whole genome shotgun (WGS) entry which is preliminary data.</text>
</comment>
<keyword evidence="7" id="KW-1185">Reference proteome</keyword>
<evidence type="ECO:0000313" key="6">
    <source>
        <dbReference type="EMBL" id="KAJ8298876.1"/>
    </source>
</evidence>
<evidence type="ECO:0000256" key="1">
    <source>
        <dbReference type="ARBA" id="ARBA00004167"/>
    </source>
</evidence>
<organism evidence="6 7">
    <name type="scientific">Tegillarca granosa</name>
    <name type="common">Malaysian cockle</name>
    <name type="synonym">Anadara granosa</name>
    <dbReference type="NCBI Taxonomy" id="220873"/>
    <lineage>
        <taxon>Eukaryota</taxon>
        <taxon>Metazoa</taxon>
        <taxon>Spiralia</taxon>
        <taxon>Lophotrochozoa</taxon>
        <taxon>Mollusca</taxon>
        <taxon>Bivalvia</taxon>
        <taxon>Autobranchia</taxon>
        <taxon>Pteriomorphia</taxon>
        <taxon>Arcoida</taxon>
        <taxon>Arcoidea</taxon>
        <taxon>Arcidae</taxon>
        <taxon>Tegillarca</taxon>
    </lineage>
</organism>
<feature type="domain" description="FAM234A/B beta-propeller" evidence="5">
    <location>
        <begin position="2"/>
        <end position="100"/>
    </location>
</feature>